<evidence type="ECO:0000313" key="4">
    <source>
        <dbReference type="EMBL" id="PIO77645.1"/>
    </source>
</evidence>
<evidence type="ECO:0000256" key="1">
    <source>
        <dbReference type="ARBA" id="ARBA00023157"/>
    </source>
</evidence>
<feature type="domain" description="CUB" evidence="3">
    <location>
        <begin position="18"/>
        <end position="96"/>
    </location>
</feature>
<keyword evidence="5" id="KW-1185">Reference proteome</keyword>
<dbReference type="PROSITE" id="PS01180">
    <property type="entry name" value="CUB"/>
    <property type="match status" value="1"/>
</dbReference>
<dbReference type="Proteomes" id="UP000230423">
    <property type="component" value="Unassembled WGS sequence"/>
</dbReference>
<evidence type="ECO:0000259" key="3">
    <source>
        <dbReference type="PROSITE" id="PS01180"/>
    </source>
</evidence>
<name>A0A2G9V577_TELCI</name>
<dbReference type="OrthoDB" id="5866228at2759"/>
<gene>
    <name evidence="4" type="ORF">TELCIR_00226</name>
</gene>
<evidence type="ECO:0000256" key="2">
    <source>
        <dbReference type="PROSITE-ProRule" id="PRU00059"/>
    </source>
</evidence>
<keyword evidence="1" id="KW-1015">Disulfide bond</keyword>
<comment type="caution">
    <text evidence="2">Lacks conserved residue(s) required for the propagation of feature annotation.</text>
</comment>
<reference evidence="4 5" key="1">
    <citation type="submission" date="2015-09" db="EMBL/GenBank/DDBJ databases">
        <title>Draft genome of the parasitic nematode Teladorsagia circumcincta isolate WARC Sus (inbred).</title>
        <authorList>
            <person name="Mitreva M."/>
        </authorList>
    </citation>
    <scope>NUCLEOTIDE SEQUENCE [LARGE SCALE GENOMIC DNA]</scope>
    <source>
        <strain evidence="4 5">S</strain>
    </source>
</reference>
<accession>A0A2G9V577</accession>
<organism evidence="4 5">
    <name type="scientific">Teladorsagia circumcincta</name>
    <name type="common">Brown stomach worm</name>
    <name type="synonym">Ostertagia circumcincta</name>
    <dbReference type="NCBI Taxonomy" id="45464"/>
    <lineage>
        <taxon>Eukaryota</taxon>
        <taxon>Metazoa</taxon>
        <taxon>Ecdysozoa</taxon>
        <taxon>Nematoda</taxon>
        <taxon>Chromadorea</taxon>
        <taxon>Rhabditida</taxon>
        <taxon>Rhabditina</taxon>
        <taxon>Rhabditomorpha</taxon>
        <taxon>Strongyloidea</taxon>
        <taxon>Trichostrongylidae</taxon>
        <taxon>Teladorsagia</taxon>
    </lineage>
</organism>
<dbReference type="InterPro" id="IPR000859">
    <property type="entry name" value="CUB_dom"/>
</dbReference>
<protein>
    <recommendedName>
        <fullName evidence="3">CUB domain-containing protein</fullName>
    </recommendedName>
</protein>
<dbReference type="InterPro" id="IPR035914">
    <property type="entry name" value="Sperma_CUB_dom_sf"/>
</dbReference>
<evidence type="ECO:0000313" key="5">
    <source>
        <dbReference type="Proteomes" id="UP000230423"/>
    </source>
</evidence>
<dbReference type="SUPFAM" id="SSF49854">
    <property type="entry name" value="Spermadhesin, CUB domain"/>
    <property type="match status" value="1"/>
</dbReference>
<dbReference type="AlphaFoldDB" id="A0A2G9V577"/>
<proteinExistence type="predicted"/>
<sequence>MFAGSYCQNLPTGTAPNCNGKVVQATSTSWTTLNGVAGDPNSYAMLGITDCYWHITAPAGRRLQIRLSTPPKHCVQGCPWQGLEINLGTFDLHGMM</sequence>
<dbReference type="EMBL" id="KZ344990">
    <property type="protein sequence ID" value="PIO77645.1"/>
    <property type="molecule type" value="Genomic_DNA"/>
</dbReference>